<dbReference type="InterPro" id="IPR036388">
    <property type="entry name" value="WH-like_DNA-bd_sf"/>
</dbReference>
<reference evidence="5 6" key="1">
    <citation type="submission" date="2015-06" db="EMBL/GenBank/DDBJ databases">
        <title>R. anatipestifer strain HXb2 is the most virulent strain so far, and the genome sequence would help us uncover the pathogenesis.</title>
        <authorList>
            <person name="Hu Q."/>
            <person name="Qi J."/>
            <person name="Bo H."/>
            <person name="Liu G."/>
            <person name="Tao M."/>
            <person name="Ding Y."/>
            <person name="Xue Y."/>
        </authorList>
    </citation>
    <scope>NUCLEOTIDE SEQUENCE [LARGE SCALE GENOMIC DNA]</scope>
    <source>
        <strain evidence="5 6">HXb2</strain>
    </source>
</reference>
<name>A0A1S7DW39_RIEAN</name>
<dbReference type="SUPFAM" id="SSF46785">
    <property type="entry name" value="Winged helix' DNA-binding domain"/>
    <property type="match status" value="1"/>
</dbReference>
<dbReference type="PANTHER" id="PTHR42756:SF1">
    <property type="entry name" value="TRANSCRIPTIONAL REPRESSOR OF EMRAB OPERON"/>
    <property type="match status" value="1"/>
</dbReference>
<dbReference type="EMBL" id="CP011859">
    <property type="protein sequence ID" value="AQY23298.1"/>
    <property type="molecule type" value="Genomic_DNA"/>
</dbReference>
<dbReference type="Pfam" id="PF01047">
    <property type="entry name" value="MarR"/>
    <property type="match status" value="1"/>
</dbReference>
<dbReference type="InterPro" id="IPR023187">
    <property type="entry name" value="Tscrpt_reg_MarR-type_CS"/>
</dbReference>
<dbReference type="Proteomes" id="UP000189883">
    <property type="component" value="Chromosome"/>
</dbReference>
<dbReference type="AlphaFoldDB" id="A0A1S7DW39"/>
<keyword evidence="2" id="KW-0238">DNA-binding</keyword>
<dbReference type="GO" id="GO:0003677">
    <property type="term" value="F:DNA binding"/>
    <property type="evidence" value="ECO:0007669"/>
    <property type="project" value="UniProtKB-KW"/>
</dbReference>
<keyword evidence="3" id="KW-0804">Transcription</keyword>
<dbReference type="Gene3D" id="1.10.10.10">
    <property type="entry name" value="Winged helix-like DNA-binding domain superfamily/Winged helix DNA-binding domain"/>
    <property type="match status" value="1"/>
</dbReference>
<dbReference type="PROSITE" id="PS50995">
    <property type="entry name" value="HTH_MARR_2"/>
    <property type="match status" value="1"/>
</dbReference>
<dbReference type="GO" id="GO:0003700">
    <property type="term" value="F:DNA-binding transcription factor activity"/>
    <property type="evidence" value="ECO:0007669"/>
    <property type="project" value="InterPro"/>
</dbReference>
<sequence>MQSILEYQDFYNLLTGRTPQAFNRVLNKNFRQNGVELTKEQWSILAVLWENDGCSQQYLADKSFRDRPSVTRLIDNMEEDGLVDRKPDVNDRRSNLIFLTKKGKQIQEKVMNLVNATVEESIKGISVENIVTVKEVFHKIYQNLEVK</sequence>
<gene>
    <name evidence="5" type="primary">ohrR</name>
    <name evidence="5" type="ORF">AB406_2369</name>
</gene>
<organism evidence="5 6">
    <name type="scientific">Riemerella anatipestifer</name>
    <name type="common">Moraxella anatipestifer</name>
    <dbReference type="NCBI Taxonomy" id="34085"/>
    <lineage>
        <taxon>Bacteria</taxon>
        <taxon>Pseudomonadati</taxon>
        <taxon>Bacteroidota</taxon>
        <taxon>Flavobacteriia</taxon>
        <taxon>Flavobacteriales</taxon>
        <taxon>Weeksellaceae</taxon>
        <taxon>Riemerella</taxon>
    </lineage>
</organism>
<dbReference type="InterPro" id="IPR000835">
    <property type="entry name" value="HTH_MarR-typ"/>
</dbReference>
<dbReference type="PROSITE" id="PS01117">
    <property type="entry name" value="HTH_MARR_1"/>
    <property type="match status" value="1"/>
</dbReference>
<dbReference type="RefSeq" id="WP_154021948.1">
    <property type="nucleotide sequence ID" value="NZ_CP011859.1"/>
</dbReference>
<evidence type="ECO:0000313" key="5">
    <source>
        <dbReference type="EMBL" id="AQY23298.1"/>
    </source>
</evidence>
<keyword evidence="1" id="KW-0805">Transcription regulation</keyword>
<evidence type="ECO:0000256" key="3">
    <source>
        <dbReference type="ARBA" id="ARBA00023163"/>
    </source>
</evidence>
<dbReference type="PANTHER" id="PTHR42756">
    <property type="entry name" value="TRANSCRIPTIONAL REGULATOR, MARR"/>
    <property type="match status" value="1"/>
</dbReference>
<evidence type="ECO:0000313" key="6">
    <source>
        <dbReference type="Proteomes" id="UP000189883"/>
    </source>
</evidence>
<accession>A0A1S7DW39</accession>
<feature type="domain" description="HTH marR-type" evidence="4">
    <location>
        <begin position="1"/>
        <end position="142"/>
    </location>
</feature>
<dbReference type="PRINTS" id="PR00598">
    <property type="entry name" value="HTHMARR"/>
</dbReference>
<evidence type="ECO:0000256" key="1">
    <source>
        <dbReference type="ARBA" id="ARBA00023015"/>
    </source>
</evidence>
<protein>
    <submittedName>
        <fullName evidence="5">Organic hydroperoxide resistance transcriptional regulator</fullName>
    </submittedName>
</protein>
<evidence type="ECO:0000259" key="4">
    <source>
        <dbReference type="PROSITE" id="PS50995"/>
    </source>
</evidence>
<dbReference type="SMART" id="SM00347">
    <property type="entry name" value="HTH_MARR"/>
    <property type="match status" value="1"/>
</dbReference>
<dbReference type="InterPro" id="IPR036390">
    <property type="entry name" value="WH_DNA-bd_sf"/>
</dbReference>
<proteinExistence type="predicted"/>
<evidence type="ECO:0000256" key="2">
    <source>
        <dbReference type="ARBA" id="ARBA00023125"/>
    </source>
</evidence>